<name>A0AAV3NWA4_LITER</name>
<dbReference type="SUPFAM" id="SSF46565">
    <property type="entry name" value="Chaperone J-domain"/>
    <property type="match status" value="1"/>
</dbReference>
<dbReference type="Gene3D" id="1.10.287.110">
    <property type="entry name" value="DnaJ domain"/>
    <property type="match status" value="1"/>
</dbReference>
<comment type="caution">
    <text evidence="3">The sequence shown here is derived from an EMBL/GenBank/DDBJ whole genome shotgun (WGS) entry which is preliminary data.</text>
</comment>
<gene>
    <name evidence="3" type="ORF">LIER_04317</name>
</gene>
<evidence type="ECO:0000256" key="1">
    <source>
        <dbReference type="SAM" id="MobiDB-lite"/>
    </source>
</evidence>
<dbReference type="PANTHER" id="PTHR44137">
    <property type="entry name" value="BNAC03G44070D PROTEIN"/>
    <property type="match status" value="1"/>
</dbReference>
<dbReference type="SMART" id="SM00271">
    <property type="entry name" value="DnaJ"/>
    <property type="match status" value="1"/>
</dbReference>
<dbReference type="PROSITE" id="PS50076">
    <property type="entry name" value="DNAJ_2"/>
    <property type="match status" value="1"/>
</dbReference>
<dbReference type="CDD" id="cd06257">
    <property type="entry name" value="DnaJ"/>
    <property type="match status" value="1"/>
</dbReference>
<dbReference type="Pfam" id="PF00226">
    <property type="entry name" value="DnaJ"/>
    <property type="match status" value="1"/>
</dbReference>
<organism evidence="3 4">
    <name type="scientific">Lithospermum erythrorhizon</name>
    <name type="common">Purple gromwell</name>
    <name type="synonym">Lithospermum officinale var. erythrorhizon</name>
    <dbReference type="NCBI Taxonomy" id="34254"/>
    <lineage>
        <taxon>Eukaryota</taxon>
        <taxon>Viridiplantae</taxon>
        <taxon>Streptophyta</taxon>
        <taxon>Embryophyta</taxon>
        <taxon>Tracheophyta</taxon>
        <taxon>Spermatophyta</taxon>
        <taxon>Magnoliopsida</taxon>
        <taxon>eudicotyledons</taxon>
        <taxon>Gunneridae</taxon>
        <taxon>Pentapetalae</taxon>
        <taxon>asterids</taxon>
        <taxon>lamiids</taxon>
        <taxon>Boraginales</taxon>
        <taxon>Boraginaceae</taxon>
        <taxon>Boraginoideae</taxon>
        <taxon>Lithospermeae</taxon>
        <taxon>Lithospermum</taxon>
    </lineage>
</organism>
<accession>A0AAV3NWA4</accession>
<dbReference type="InterPro" id="IPR056988">
    <property type="entry name" value="Zn_ribbon_pln"/>
</dbReference>
<protein>
    <recommendedName>
        <fullName evidence="2">J domain-containing protein</fullName>
    </recommendedName>
</protein>
<dbReference type="InterPro" id="IPR001623">
    <property type="entry name" value="DnaJ_domain"/>
</dbReference>
<dbReference type="EMBL" id="BAABME010000548">
    <property type="protein sequence ID" value="GAA0143699.1"/>
    <property type="molecule type" value="Genomic_DNA"/>
</dbReference>
<keyword evidence="4" id="KW-1185">Reference proteome</keyword>
<dbReference type="PRINTS" id="PR00625">
    <property type="entry name" value="JDOMAIN"/>
</dbReference>
<feature type="compositionally biased region" description="Polar residues" evidence="1">
    <location>
        <begin position="345"/>
        <end position="371"/>
    </location>
</feature>
<dbReference type="Proteomes" id="UP001454036">
    <property type="component" value="Unassembled WGS sequence"/>
</dbReference>
<dbReference type="Pfam" id="PF23551">
    <property type="entry name" value="Zn_ribbon_20"/>
    <property type="match status" value="1"/>
</dbReference>
<feature type="domain" description="J" evidence="2">
    <location>
        <begin position="66"/>
        <end position="130"/>
    </location>
</feature>
<proteinExistence type="predicted"/>
<dbReference type="Pfam" id="PF11926">
    <property type="entry name" value="DUF3444"/>
    <property type="match status" value="1"/>
</dbReference>
<feature type="region of interest" description="Disordered" evidence="1">
    <location>
        <begin position="308"/>
        <end position="379"/>
    </location>
</feature>
<dbReference type="AlphaFoldDB" id="A0AAV3NWA4"/>
<sequence>MEPNLAEALKAKFCAEKYFAEGDFTGAKNYALKAQMICPQLDGILQMVATFGVYTASEVRINGELDHYGIIGVEPSAVRSTIKRQYKKMAVLLHPDKNKCAGADGAFKYVSDAWTLLSDHKKRGKYDRRRNVSALHAPGSGGSYIDYSKAHVASHHRRDTFWTVCTSCHVQYEYLLKYVNKRLSCKNCRGVFIAVETGAAPASGSFQYSYVQEKGYGGHGGRAPYVPNNVPVYHATNDVSGYHPGHGHGSEYPSNMTIRFDSFPGIPAGGIDPNGFSTSTYVNHQLNGKANRAKANGKDSMKRPAVNVSSNGHYGSSENPVSKAGWSAKKRKVDAGSGSEEVPARNNTETRVANANGNLKTNSNLYPSTETSVRHHSTAPVPDVRQLLIDKARSDVRKKVEEMRLASEAERKRKALAEAVMAGEAGKTSQSNTTTELKRTVSMSITVPDSDFHDFDKDRSEECFKNKQIWALYDEEDGMPRLYCLIRQVISVKPFKIFISYLNSKTDSEFGPVNWLSSGFTKSCGSFRVFNSETVDQVNIFSHLLSKEKAGRGGLVRIYPRNGDIWAVYRNWSPDWNRETPDDIRHQYEMVEVLDNYSEEVGVCVTPLVKVDGYKTVYQRNNNESIRWIPRREMLRFSHQVPACLLKGESFNVPDDCWDLDPAAIPDGLLQRENELLNDSIPNQADEITVMPSKHCPSESSRLEDAHANNYATTPQDEKHAQAATEVQVLDRCLAETIRISQFELPLTGANLST</sequence>
<evidence type="ECO:0000313" key="4">
    <source>
        <dbReference type="Proteomes" id="UP001454036"/>
    </source>
</evidence>
<dbReference type="InterPro" id="IPR036869">
    <property type="entry name" value="J_dom_sf"/>
</dbReference>
<dbReference type="InterPro" id="IPR024593">
    <property type="entry name" value="DUF3444"/>
</dbReference>
<reference evidence="3 4" key="1">
    <citation type="submission" date="2024-01" db="EMBL/GenBank/DDBJ databases">
        <title>The complete chloroplast genome sequence of Lithospermum erythrorhizon: insights into the phylogenetic relationship among Boraginaceae species and the maternal lineages of purple gromwells.</title>
        <authorList>
            <person name="Okada T."/>
            <person name="Watanabe K."/>
        </authorList>
    </citation>
    <scope>NUCLEOTIDE SEQUENCE [LARGE SCALE GENOMIC DNA]</scope>
</reference>
<evidence type="ECO:0000313" key="3">
    <source>
        <dbReference type="EMBL" id="GAA0143699.1"/>
    </source>
</evidence>
<feature type="compositionally biased region" description="Polar residues" evidence="1">
    <location>
        <begin position="308"/>
        <end position="320"/>
    </location>
</feature>
<evidence type="ECO:0000259" key="2">
    <source>
        <dbReference type="PROSITE" id="PS50076"/>
    </source>
</evidence>
<dbReference type="PANTHER" id="PTHR44137:SF7">
    <property type="entry name" value="J DOMAIN-CONTAINING PROTEIN"/>
    <property type="match status" value="1"/>
</dbReference>